<dbReference type="InterPro" id="IPR050707">
    <property type="entry name" value="HTH_MetabolicPath_Reg"/>
</dbReference>
<evidence type="ECO:0000256" key="2">
    <source>
        <dbReference type="ARBA" id="ARBA00023015"/>
    </source>
</evidence>
<keyword evidence="1" id="KW-0319">Glycerol metabolism</keyword>
<dbReference type="GO" id="GO:0003677">
    <property type="term" value="F:DNA binding"/>
    <property type="evidence" value="ECO:0007669"/>
    <property type="project" value="UniProtKB-KW"/>
</dbReference>
<dbReference type="Pfam" id="PF09339">
    <property type="entry name" value="HTH_IclR"/>
    <property type="match status" value="1"/>
</dbReference>
<dbReference type="GO" id="GO:0003700">
    <property type="term" value="F:DNA-binding transcription factor activity"/>
    <property type="evidence" value="ECO:0007669"/>
    <property type="project" value="TreeGrafter"/>
</dbReference>
<dbReference type="Gene3D" id="3.30.450.40">
    <property type="match status" value="1"/>
</dbReference>
<protein>
    <recommendedName>
        <fullName evidence="6">Glycerol operon regulatory protein</fullName>
    </recommendedName>
</protein>
<dbReference type="Proteomes" id="UP000305546">
    <property type="component" value="Unassembled WGS sequence"/>
</dbReference>
<dbReference type="PANTHER" id="PTHR30136:SF34">
    <property type="entry name" value="TRANSCRIPTIONAL REGULATOR"/>
    <property type="match status" value="1"/>
</dbReference>
<dbReference type="SUPFAM" id="SSF55781">
    <property type="entry name" value="GAF domain-like"/>
    <property type="match status" value="1"/>
</dbReference>
<dbReference type="PROSITE" id="PS51078">
    <property type="entry name" value="ICLR_ED"/>
    <property type="match status" value="1"/>
</dbReference>
<feature type="domain" description="IclR-ED" evidence="9">
    <location>
        <begin position="91"/>
        <end position="255"/>
    </location>
</feature>
<dbReference type="OrthoDB" id="9807558at2"/>
<organism evidence="10 11">
    <name type="scientific">Amycolatopsis alkalitolerans</name>
    <dbReference type="NCBI Taxonomy" id="2547244"/>
    <lineage>
        <taxon>Bacteria</taxon>
        <taxon>Bacillati</taxon>
        <taxon>Actinomycetota</taxon>
        <taxon>Actinomycetes</taxon>
        <taxon>Pseudonocardiales</taxon>
        <taxon>Pseudonocardiaceae</taxon>
        <taxon>Amycolatopsis</taxon>
    </lineage>
</organism>
<dbReference type="Pfam" id="PF01614">
    <property type="entry name" value="IclR_C"/>
    <property type="match status" value="1"/>
</dbReference>
<dbReference type="GO" id="GO:0045892">
    <property type="term" value="P:negative regulation of DNA-templated transcription"/>
    <property type="evidence" value="ECO:0007669"/>
    <property type="project" value="TreeGrafter"/>
</dbReference>
<dbReference type="InterPro" id="IPR014757">
    <property type="entry name" value="Tscrpt_reg_IclR_C"/>
</dbReference>
<sequence>MFGRRTSRGAVEGSSTMSDTPAAGRGPHFVQSVARAFAVLRAFDAAHPSLAPREVARKTGLDGATARRMLSTLADLGYVRGDGGAYRLTPRTLELGCAYLSTLALPHLAQPHLQSLAHALGATASLAVLDGDDVFQLAVLPGFRRDATTVGTRFNAWESASGFVLLAGVPDDEFERRLRAHPDQTDLRDDLKHVRARGWALLGGAVAAPVRNRQGKVVAAIEVFVRPDLTPGIAVHEDVPELVRTAHAIETDLARH</sequence>
<feature type="domain" description="HTH iclR-type" evidence="8">
    <location>
        <begin position="30"/>
        <end position="90"/>
    </location>
</feature>
<evidence type="ECO:0000256" key="7">
    <source>
        <dbReference type="SAM" id="MobiDB-lite"/>
    </source>
</evidence>
<evidence type="ECO:0000313" key="10">
    <source>
        <dbReference type="EMBL" id="TNC28109.1"/>
    </source>
</evidence>
<feature type="region of interest" description="Disordered" evidence="7">
    <location>
        <begin position="1"/>
        <end position="25"/>
    </location>
</feature>
<evidence type="ECO:0000256" key="4">
    <source>
        <dbReference type="ARBA" id="ARBA00023163"/>
    </source>
</evidence>
<dbReference type="FunFam" id="1.10.10.10:FF:000056">
    <property type="entry name" value="IclR family transcriptional regulator"/>
    <property type="match status" value="1"/>
</dbReference>
<evidence type="ECO:0000259" key="9">
    <source>
        <dbReference type="PROSITE" id="PS51078"/>
    </source>
</evidence>
<dbReference type="SUPFAM" id="SSF46785">
    <property type="entry name" value="Winged helix' DNA-binding domain"/>
    <property type="match status" value="1"/>
</dbReference>
<evidence type="ECO:0000256" key="6">
    <source>
        <dbReference type="ARBA" id="ARBA00070406"/>
    </source>
</evidence>
<gene>
    <name evidence="10" type="ORF">FG385_06685</name>
</gene>
<evidence type="ECO:0000313" key="11">
    <source>
        <dbReference type="Proteomes" id="UP000305546"/>
    </source>
</evidence>
<evidence type="ECO:0000256" key="1">
    <source>
        <dbReference type="ARBA" id="ARBA00022798"/>
    </source>
</evidence>
<dbReference type="PROSITE" id="PS51077">
    <property type="entry name" value="HTH_ICLR"/>
    <property type="match status" value="1"/>
</dbReference>
<keyword evidence="2" id="KW-0805">Transcription regulation</keyword>
<dbReference type="InterPro" id="IPR005471">
    <property type="entry name" value="Tscrpt_reg_IclR_N"/>
</dbReference>
<keyword evidence="3" id="KW-0238">DNA-binding</keyword>
<proteinExistence type="predicted"/>
<comment type="function">
    <text evidence="5">May be an activator protein for the gylABX operon.</text>
</comment>
<keyword evidence="4" id="KW-0804">Transcription</keyword>
<reference evidence="10 11" key="1">
    <citation type="submission" date="2019-06" db="EMBL/GenBank/DDBJ databases">
        <title>Amycolatopsis alkalitolerans sp. nov., isolated from Gastrodia elata Blume.</title>
        <authorList>
            <person name="Narsing Rao M.P."/>
            <person name="Li W.J."/>
        </authorList>
    </citation>
    <scope>NUCLEOTIDE SEQUENCE [LARGE SCALE GENOMIC DNA]</scope>
    <source>
        <strain evidence="10 11">SYSUP0005</strain>
    </source>
</reference>
<keyword evidence="11" id="KW-1185">Reference proteome</keyword>
<dbReference type="PANTHER" id="PTHR30136">
    <property type="entry name" value="HELIX-TURN-HELIX TRANSCRIPTIONAL REGULATOR, ICLR FAMILY"/>
    <property type="match status" value="1"/>
</dbReference>
<dbReference type="GO" id="GO:0006071">
    <property type="term" value="P:glycerol metabolic process"/>
    <property type="evidence" value="ECO:0007669"/>
    <property type="project" value="UniProtKB-KW"/>
</dbReference>
<evidence type="ECO:0000256" key="3">
    <source>
        <dbReference type="ARBA" id="ARBA00023125"/>
    </source>
</evidence>
<dbReference type="EMBL" id="VDFW01000004">
    <property type="protein sequence ID" value="TNC28109.1"/>
    <property type="molecule type" value="Genomic_DNA"/>
</dbReference>
<comment type="caution">
    <text evidence="10">The sequence shown here is derived from an EMBL/GenBank/DDBJ whole genome shotgun (WGS) entry which is preliminary data.</text>
</comment>
<evidence type="ECO:0000259" key="8">
    <source>
        <dbReference type="PROSITE" id="PS51077"/>
    </source>
</evidence>
<dbReference type="InterPro" id="IPR036388">
    <property type="entry name" value="WH-like_DNA-bd_sf"/>
</dbReference>
<dbReference type="InterPro" id="IPR036390">
    <property type="entry name" value="WH_DNA-bd_sf"/>
</dbReference>
<evidence type="ECO:0000256" key="5">
    <source>
        <dbReference type="ARBA" id="ARBA00058938"/>
    </source>
</evidence>
<dbReference type="Gene3D" id="1.10.10.10">
    <property type="entry name" value="Winged helix-like DNA-binding domain superfamily/Winged helix DNA-binding domain"/>
    <property type="match status" value="1"/>
</dbReference>
<dbReference type="AlphaFoldDB" id="A0A5C4M4N2"/>
<accession>A0A5C4M4N2</accession>
<name>A0A5C4M4N2_9PSEU</name>
<dbReference type="SMART" id="SM00346">
    <property type="entry name" value="HTH_ICLR"/>
    <property type="match status" value="1"/>
</dbReference>
<dbReference type="InterPro" id="IPR029016">
    <property type="entry name" value="GAF-like_dom_sf"/>
</dbReference>